<dbReference type="PANTHER" id="PTHR33336">
    <property type="entry name" value="QUINOL MONOOXYGENASE YGIN-RELATED"/>
    <property type="match status" value="1"/>
</dbReference>
<gene>
    <name evidence="2" type="ORF">PMPD1_2294</name>
</gene>
<protein>
    <submittedName>
        <fullName evidence="2">Antibiotic biosynthesis monooxygenase</fullName>
    </submittedName>
</protein>
<dbReference type="EMBL" id="CP054212">
    <property type="protein sequence ID" value="QKJ87239.1"/>
    <property type="molecule type" value="Genomic_DNA"/>
</dbReference>
<dbReference type="GO" id="GO:0004497">
    <property type="term" value="F:monooxygenase activity"/>
    <property type="evidence" value="ECO:0007669"/>
    <property type="project" value="UniProtKB-KW"/>
</dbReference>
<dbReference type="InterPro" id="IPR011008">
    <property type="entry name" value="Dimeric_a/b-barrel"/>
</dbReference>
<reference evidence="2 3" key="1">
    <citation type="submission" date="2020-06" db="EMBL/GenBank/DDBJ databases">
        <title>Genome sequence of Paramixta manurensis strain PD-1.</title>
        <authorList>
            <person name="Lee C.W."/>
            <person name="Kim J."/>
        </authorList>
    </citation>
    <scope>NUCLEOTIDE SEQUENCE [LARGE SCALE GENOMIC DNA]</scope>
    <source>
        <strain evidence="2 3">PD-1</strain>
    </source>
</reference>
<dbReference type="InterPro" id="IPR007138">
    <property type="entry name" value="ABM_dom"/>
</dbReference>
<proteinExistence type="predicted"/>
<dbReference type="RefSeq" id="WP_173634196.1">
    <property type="nucleotide sequence ID" value="NZ_CP054212.1"/>
</dbReference>
<dbReference type="Gene3D" id="3.30.70.100">
    <property type="match status" value="1"/>
</dbReference>
<name>A0A6M8UC21_9GAMM</name>
<sequence>MQDKNILVVAKLVAQPGKAEELKRVLSACVAPSRAEDGNLHYDLYRSVEDGNVFLFHERWKNAAAVETHNAQPHFKKLIADSEHLLKQPPEIQQIEA</sequence>
<feature type="domain" description="ABM" evidence="1">
    <location>
        <begin position="6"/>
        <end position="95"/>
    </location>
</feature>
<keyword evidence="3" id="KW-1185">Reference proteome</keyword>
<accession>A0A6M8UC21</accession>
<dbReference type="InterPro" id="IPR050744">
    <property type="entry name" value="AI-2_Isomerase_LsrG"/>
</dbReference>
<dbReference type="SUPFAM" id="SSF54909">
    <property type="entry name" value="Dimeric alpha+beta barrel"/>
    <property type="match status" value="1"/>
</dbReference>
<dbReference type="AlphaFoldDB" id="A0A6M8UC21"/>
<dbReference type="KEGG" id="pmak:PMPD1_2294"/>
<evidence type="ECO:0000313" key="2">
    <source>
        <dbReference type="EMBL" id="QKJ87239.1"/>
    </source>
</evidence>
<evidence type="ECO:0000313" key="3">
    <source>
        <dbReference type="Proteomes" id="UP000505325"/>
    </source>
</evidence>
<keyword evidence="2" id="KW-0560">Oxidoreductase</keyword>
<dbReference type="PANTHER" id="PTHR33336:SF3">
    <property type="entry name" value="ABM DOMAIN-CONTAINING PROTEIN"/>
    <property type="match status" value="1"/>
</dbReference>
<dbReference type="Proteomes" id="UP000505325">
    <property type="component" value="Chromosome"/>
</dbReference>
<organism evidence="2 3">
    <name type="scientific">Paramixta manurensis</name>
    <dbReference type="NCBI Taxonomy" id="2740817"/>
    <lineage>
        <taxon>Bacteria</taxon>
        <taxon>Pseudomonadati</taxon>
        <taxon>Pseudomonadota</taxon>
        <taxon>Gammaproteobacteria</taxon>
        <taxon>Enterobacterales</taxon>
        <taxon>Erwiniaceae</taxon>
        <taxon>Paramixta</taxon>
    </lineage>
</organism>
<dbReference type="Pfam" id="PF03992">
    <property type="entry name" value="ABM"/>
    <property type="match status" value="1"/>
</dbReference>
<keyword evidence="2" id="KW-0503">Monooxygenase</keyword>
<dbReference type="PROSITE" id="PS51725">
    <property type="entry name" value="ABM"/>
    <property type="match status" value="1"/>
</dbReference>
<evidence type="ECO:0000259" key="1">
    <source>
        <dbReference type="PROSITE" id="PS51725"/>
    </source>
</evidence>